<evidence type="ECO:0000313" key="1">
    <source>
        <dbReference type="EMBL" id="CAG8678092.1"/>
    </source>
</evidence>
<reference evidence="1" key="1">
    <citation type="submission" date="2021-06" db="EMBL/GenBank/DDBJ databases">
        <authorList>
            <person name="Kallberg Y."/>
            <person name="Tangrot J."/>
            <person name="Rosling A."/>
        </authorList>
    </citation>
    <scope>NUCLEOTIDE SEQUENCE</scope>
    <source>
        <strain evidence="1">AU212A</strain>
    </source>
</reference>
<sequence>VFESELNDIIPVVHTSIAGTRIIGRLTAGNKKGLLVPSTTTDQELQHLRNSLPESVQIQRIEERLSALGNVIACNDYVALVHPDIDRETQEIIRDVLDVEVFTQTIASNVLVGSYCAISNQGGLVHPRTTVQDQDELSSLLQIPLVAGTVNRGSDVIGAGIVVNDWCAFAGLDSTATELSVVESIFKLHDAQPTAIVKEMRDSLVDT</sequence>
<feature type="non-terminal residue" evidence="1">
    <location>
        <position position="207"/>
    </location>
</feature>
<dbReference type="Proteomes" id="UP000789860">
    <property type="component" value="Unassembled WGS sequence"/>
</dbReference>
<gene>
    <name evidence="1" type="ORF">SCALOS_LOCUS9623</name>
</gene>
<comment type="caution">
    <text evidence="1">The sequence shown here is derived from an EMBL/GenBank/DDBJ whole genome shotgun (WGS) entry which is preliminary data.</text>
</comment>
<accession>A0ACA9NW55</accession>
<organism evidence="1 2">
    <name type="scientific">Scutellospora calospora</name>
    <dbReference type="NCBI Taxonomy" id="85575"/>
    <lineage>
        <taxon>Eukaryota</taxon>
        <taxon>Fungi</taxon>
        <taxon>Fungi incertae sedis</taxon>
        <taxon>Mucoromycota</taxon>
        <taxon>Glomeromycotina</taxon>
        <taxon>Glomeromycetes</taxon>
        <taxon>Diversisporales</taxon>
        <taxon>Gigasporaceae</taxon>
        <taxon>Scutellospora</taxon>
    </lineage>
</organism>
<keyword evidence="2" id="KW-1185">Reference proteome</keyword>
<proteinExistence type="predicted"/>
<dbReference type="EMBL" id="CAJVPM010030911">
    <property type="protein sequence ID" value="CAG8678092.1"/>
    <property type="molecule type" value="Genomic_DNA"/>
</dbReference>
<evidence type="ECO:0000313" key="2">
    <source>
        <dbReference type="Proteomes" id="UP000789860"/>
    </source>
</evidence>
<name>A0ACA9NW55_9GLOM</name>
<feature type="non-terminal residue" evidence="1">
    <location>
        <position position="1"/>
    </location>
</feature>
<protein>
    <submittedName>
        <fullName evidence="1">8155_t:CDS:1</fullName>
    </submittedName>
</protein>